<reference evidence="1 2" key="1">
    <citation type="submission" date="2019-08" db="EMBL/GenBank/DDBJ databases">
        <authorList>
            <person name="Dong K."/>
        </authorList>
    </citation>
    <scope>NUCLEOTIDE SEQUENCE [LARGE SCALE GENOMIC DNA]</scope>
    <source>
        <strain evidence="1 2">M4-8</strain>
    </source>
</reference>
<accession>A0A5C8HQT3</accession>
<proteinExistence type="predicted"/>
<name>A0A5C8HQT3_9MICO</name>
<dbReference type="AlphaFoldDB" id="A0A5C8HQT3"/>
<gene>
    <name evidence="1" type="ORF">FVP60_01705</name>
</gene>
<organism evidence="1 2">
    <name type="scientific">Microbacterium mitrae</name>
    <dbReference type="NCBI Taxonomy" id="664640"/>
    <lineage>
        <taxon>Bacteria</taxon>
        <taxon>Bacillati</taxon>
        <taxon>Actinomycetota</taxon>
        <taxon>Actinomycetes</taxon>
        <taxon>Micrococcales</taxon>
        <taxon>Microbacteriaceae</taxon>
        <taxon>Microbacterium</taxon>
    </lineage>
</organism>
<dbReference type="OrthoDB" id="2559672at2"/>
<evidence type="ECO:0000313" key="2">
    <source>
        <dbReference type="Proteomes" id="UP000321196"/>
    </source>
</evidence>
<evidence type="ECO:0000313" key="1">
    <source>
        <dbReference type="EMBL" id="TXK05729.1"/>
    </source>
</evidence>
<dbReference type="Proteomes" id="UP000321196">
    <property type="component" value="Unassembled WGS sequence"/>
</dbReference>
<keyword evidence="2" id="KW-1185">Reference proteome</keyword>
<dbReference type="RefSeq" id="WP_147824540.1">
    <property type="nucleotide sequence ID" value="NZ_BAAARG010000001.1"/>
</dbReference>
<sequence>MTAVPVDRERPIAAAEQSCVLYPNWLARYQAGWITPDPAVSAVVDQYWHVSWALNDDEQLDQPIIDLPAFTLTVEEGNVPAPLVVTGLHEDDGVFWLEPSEVPELTEIEHNGWVFPLARASFSTYQCDGVIDVIWNEVHLYAETPPTPGDYATVSMSVNSYTFDAASGVEHVQALATIYLSSLITADRRR</sequence>
<protein>
    <submittedName>
        <fullName evidence="1">Uncharacterized protein</fullName>
    </submittedName>
</protein>
<comment type="caution">
    <text evidence="1">The sequence shown here is derived from an EMBL/GenBank/DDBJ whole genome shotgun (WGS) entry which is preliminary data.</text>
</comment>
<dbReference type="EMBL" id="VRSW01000001">
    <property type="protein sequence ID" value="TXK05729.1"/>
    <property type="molecule type" value="Genomic_DNA"/>
</dbReference>